<comment type="caution">
    <text evidence="2">The sequence shown here is derived from an EMBL/GenBank/DDBJ whole genome shotgun (WGS) entry which is preliminary data.</text>
</comment>
<proteinExistence type="predicted"/>
<feature type="region of interest" description="Disordered" evidence="1">
    <location>
        <begin position="69"/>
        <end position="97"/>
    </location>
</feature>
<feature type="compositionally biased region" description="Low complexity" evidence="1">
    <location>
        <begin position="86"/>
        <end position="97"/>
    </location>
</feature>
<dbReference type="Proteomes" id="UP001597542">
    <property type="component" value="Unassembled WGS sequence"/>
</dbReference>
<evidence type="ECO:0000313" key="3">
    <source>
        <dbReference type="Proteomes" id="UP001597542"/>
    </source>
</evidence>
<feature type="region of interest" description="Disordered" evidence="1">
    <location>
        <begin position="1"/>
        <end position="37"/>
    </location>
</feature>
<dbReference type="RefSeq" id="WP_344286342.1">
    <property type="nucleotide sequence ID" value="NZ_BAAAHV010000026.1"/>
</dbReference>
<evidence type="ECO:0000256" key="1">
    <source>
        <dbReference type="SAM" id="MobiDB-lite"/>
    </source>
</evidence>
<reference evidence="3" key="1">
    <citation type="journal article" date="2019" name="Int. J. Syst. Evol. Microbiol.">
        <title>The Global Catalogue of Microorganisms (GCM) 10K type strain sequencing project: providing services to taxonomists for standard genome sequencing and annotation.</title>
        <authorList>
            <consortium name="The Broad Institute Genomics Platform"/>
            <consortium name="The Broad Institute Genome Sequencing Center for Infectious Disease"/>
            <person name="Wu L."/>
            <person name="Ma J."/>
        </authorList>
    </citation>
    <scope>NUCLEOTIDE SEQUENCE [LARGE SCALE GENOMIC DNA]</scope>
    <source>
        <strain evidence="3">CGMCC 4.7638</strain>
    </source>
</reference>
<accession>A0ABW5IA76</accession>
<sequence>MTNSTPDTPRDVDRTHPRAGTEAGCPEEGAALPQKPRERLLRLFEENGPRRLSASTRRERFAPKVFVHCGAKDNGPSAAHRGGPGRPTTTARGEQAR</sequence>
<keyword evidence="3" id="KW-1185">Reference proteome</keyword>
<name>A0ABW5IA76_9PSEU</name>
<dbReference type="EMBL" id="JBHUKQ010000019">
    <property type="protein sequence ID" value="MFD2486005.1"/>
    <property type="molecule type" value="Genomic_DNA"/>
</dbReference>
<protein>
    <submittedName>
        <fullName evidence="2">Uncharacterized protein</fullName>
    </submittedName>
</protein>
<gene>
    <name evidence="2" type="ORF">ACFSUT_37430</name>
</gene>
<evidence type="ECO:0000313" key="2">
    <source>
        <dbReference type="EMBL" id="MFD2486005.1"/>
    </source>
</evidence>
<organism evidence="2 3">
    <name type="scientific">Amycolatopsis albidoflavus</name>
    <dbReference type="NCBI Taxonomy" id="102226"/>
    <lineage>
        <taxon>Bacteria</taxon>
        <taxon>Bacillati</taxon>
        <taxon>Actinomycetota</taxon>
        <taxon>Actinomycetes</taxon>
        <taxon>Pseudonocardiales</taxon>
        <taxon>Pseudonocardiaceae</taxon>
        <taxon>Amycolatopsis</taxon>
    </lineage>
</organism>